<protein>
    <submittedName>
        <fullName evidence="2">Uncharacterized protein</fullName>
    </submittedName>
</protein>
<accession>A0A381FEB6</accession>
<dbReference type="Proteomes" id="UP000254282">
    <property type="component" value="Unassembled WGS sequence"/>
</dbReference>
<proteinExistence type="predicted"/>
<dbReference type="RefSeq" id="WP_115619147.1">
    <property type="nucleotide sequence ID" value="NZ_UFVR01000004.1"/>
</dbReference>
<dbReference type="EMBL" id="UFVR01000004">
    <property type="protein sequence ID" value="SUX44482.1"/>
    <property type="molecule type" value="Genomic_DNA"/>
</dbReference>
<dbReference type="EMBL" id="UFVR01000004">
    <property type="protein sequence ID" value="SUX43986.1"/>
    <property type="molecule type" value="Genomic_DNA"/>
</dbReference>
<evidence type="ECO:0000313" key="1">
    <source>
        <dbReference type="EMBL" id="SUX43986.1"/>
    </source>
</evidence>
<reference evidence="2 3" key="1">
    <citation type="submission" date="2018-06" db="EMBL/GenBank/DDBJ databases">
        <authorList>
            <consortium name="Pathogen Informatics"/>
            <person name="Doyle S."/>
        </authorList>
    </citation>
    <scope>NUCLEOTIDE SEQUENCE [LARGE SCALE GENOMIC DNA]</scope>
    <source>
        <strain evidence="2 3">NCTC13532</strain>
    </source>
</reference>
<gene>
    <name evidence="1" type="ORF">NCTC13532_00579</name>
    <name evidence="2" type="ORF">NCTC13532_00829</name>
</gene>
<sequence length="245" mass="29360">MDKQKLYGRWNFWEEIIGYPMMIYYWVVKRERIQQLLSGRIEKAKQKASKIILTEKMKNEFLIQYEKLDNFFSFHFKDIDTSRNHNFEEKIQYCLDQYKKESTKHFNSSNLMKLQGNFLSGAGATLFLYFALESKTKREIRLSDIMIGNDSSKIFIAFLKDKKFIDENHNLLVDQKSSFIRIHRFLKDNHIINPDFQDTTIIEAMENEYNTNFDKGTFSRAVLVKTTDFEESIYQELSKLFNIKH</sequence>
<name>A0A381FEB6_9FLAO</name>
<evidence type="ECO:0000313" key="2">
    <source>
        <dbReference type="EMBL" id="SUX44482.1"/>
    </source>
</evidence>
<evidence type="ECO:0000313" key="3">
    <source>
        <dbReference type="Proteomes" id="UP000254282"/>
    </source>
</evidence>
<dbReference type="AlphaFoldDB" id="A0A381FEB6"/>
<organism evidence="2 3">
    <name type="scientific">Chryseobacterium indoltheticum</name>
    <dbReference type="NCBI Taxonomy" id="254"/>
    <lineage>
        <taxon>Bacteria</taxon>
        <taxon>Pseudomonadati</taxon>
        <taxon>Bacteroidota</taxon>
        <taxon>Flavobacteriia</taxon>
        <taxon>Flavobacteriales</taxon>
        <taxon>Weeksellaceae</taxon>
        <taxon>Chryseobacterium group</taxon>
        <taxon>Chryseobacterium</taxon>
    </lineage>
</organism>